<evidence type="ECO:0000313" key="5">
    <source>
        <dbReference type="EMBL" id="MFB3166747.1"/>
    </source>
</evidence>
<reference evidence="5 6" key="1">
    <citation type="submission" date="2024-05" db="EMBL/GenBank/DDBJ databases">
        <authorList>
            <person name="Venkateswaran K."/>
        </authorList>
    </citation>
    <scope>NUCLEOTIDE SEQUENCE [LARGE SCALE GENOMIC DNA]</scope>
    <source>
        <strain evidence="5 6">179-C4-2-HS</strain>
    </source>
</reference>
<evidence type="ECO:0000259" key="4">
    <source>
        <dbReference type="PROSITE" id="PS50991"/>
    </source>
</evidence>
<evidence type="ECO:0000256" key="2">
    <source>
        <dbReference type="ARBA" id="ARBA00022723"/>
    </source>
</evidence>
<accession>A0ABV4YPS7</accession>
<gene>
    <name evidence="5" type="ORF">P5G62_006460</name>
</gene>
<keyword evidence="3 5" id="KW-0456">Lyase</keyword>
<dbReference type="GO" id="GO:0016829">
    <property type="term" value="F:lyase activity"/>
    <property type="evidence" value="ECO:0007669"/>
    <property type="project" value="UniProtKB-KW"/>
</dbReference>
<dbReference type="NCBIfam" id="NF004283">
    <property type="entry name" value="PRK05692.1"/>
    <property type="match status" value="1"/>
</dbReference>
<keyword evidence="6" id="KW-1185">Reference proteome</keyword>
<comment type="similarity">
    <text evidence="1">Belongs to the HMG-CoA lyase family.</text>
</comment>
<organism evidence="5 6">
    <name type="scientific">Neobacillus driksii</name>
    <dbReference type="NCBI Taxonomy" id="3035913"/>
    <lineage>
        <taxon>Bacteria</taxon>
        <taxon>Bacillati</taxon>
        <taxon>Bacillota</taxon>
        <taxon>Bacilli</taxon>
        <taxon>Bacillales</taxon>
        <taxon>Bacillaceae</taxon>
        <taxon>Neobacillus</taxon>
    </lineage>
</organism>
<dbReference type="InterPro" id="IPR013785">
    <property type="entry name" value="Aldolase_TIM"/>
</dbReference>
<proteinExistence type="inferred from homology"/>
<dbReference type="Pfam" id="PF00682">
    <property type="entry name" value="HMGL-like"/>
    <property type="match status" value="1"/>
</dbReference>
<dbReference type="CDD" id="cd07938">
    <property type="entry name" value="DRE_TIM_HMGL"/>
    <property type="match status" value="1"/>
</dbReference>
<evidence type="ECO:0000313" key="6">
    <source>
        <dbReference type="Proteomes" id="UP001241748"/>
    </source>
</evidence>
<evidence type="ECO:0000256" key="1">
    <source>
        <dbReference type="ARBA" id="ARBA00009405"/>
    </source>
</evidence>
<dbReference type="Gene3D" id="3.20.20.70">
    <property type="entry name" value="Aldolase class I"/>
    <property type="match status" value="1"/>
</dbReference>
<dbReference type="SUPFAM" id="SSF51569">
    <property type="entry name" value="Aldolase"/>
    <property type="match status" value="1"/>
</dbReference>
<dbReference type="PANTHER" id="PTHR42738">
    <property type="entry name" value="HYDROXYMETHYLGLUTARYL-COA LYASE"/>
    <property type="match status" value="1"/>
</dbReference>
<dbReference type="PROSITE" id="PS50991">
    <property type="entry name" value="PYR_CT"/>
    <property type="match status" value="1"/>
</dbReference>
<dbReference type="InterPro" id="IPR000891">
    <property type="entry name" value="PYR_CT"/>
</dbReference>
<dbReference type="InterPro" id="IPR043594">
    <property type="entry name" value="HMGL"/>
</dbReference>
<dbReference type="RefSeq" id="WP_306075543.1">
    <property type="nucleotide sequence ID" value="NZ_JAROBZ020000001.1"/>
</dbReference>
<feature type="domain" description="Pyruvate carboxyltransferase" evidence="4">
    <location>
        <begin position="13"/>
        <end position="281"/>
    </location>
</feature>
<comment type="caution">
    <text evidence="5">The sequence shown here is derived from an EMBL/GenBank/DDBJ whole genome shotgun (WGS) entry which is preliminary data.</text>
</comment>
<sequence>MDNPRELTLPSKAVICEVAPRDGFQAITNKWIATEDKISMIRLLSETGVKNIEITSFVHPKAIPQLKDASEVVQACQDLTQINFRALVPNIKGAERAIVSGIKKIKLMLSATDSHSLSNANCKTMEAQNGFLPIIELAAKEGVKVGGSISVAFGCPFEGKVPKERIFQIVSRYMSMGVDEISLADSTGAGNPKQVYELLGYLRDCFPSTLFTLHLHNTRGLAIANAFAALQQGIIHFDSSIAGLGGCPYLPGATGNVSTEDLVNAFHEMGVETEMNLDKLIETAKAIKLKLGEIGDSYMLKAGPTSLLYEKQTGQHKLEN</sequence>
<dbReference type="EMBL" id="JAROBZ020000001">
    <property type="protein sequence ID" value="MFB3166747.1"/>
    <property type="molecule type" value="Genomic_DNA"/>
</dbReference>
<name>A0ABV4YPS7_9BACI</name>
<keyword evidence="2" id="KW-0479">Metal-binding</keyword>
<dbReference type="PANTHER" id="PTHR42738:SF7">
    <property type="entry name" value="HYDROXYMETHYLGLUTARYL-COA LYASE"/>
    <property type="match status" value="1"/>
</dbReference>
<protein>
    <submittedName>
        <fullName evidence="5">Hydroxymethylglutaryl-CoA lyase</fullName>
    </submittedName>
</protein>
<dbReference type="Proteomes" id="UP001241748">
    <property type="component" value="Unassembled WGS sequence"/>
</dbReference>
<evidence type="ECO:0000256" key="3">
    <source>
        <dbReference type="ARBA" id="ARBA00023239"/>
    </source>
</evidence>